<dbReference type="EMBL" id="JAVRJZ010000012">
    <property type="protein sequence ID" value="KAK2715187.1"/>
    <property type="molecule type" value="Genomic_DNA"/>
</dbReference>
<dbReference type="InterPro" id="IPR018028">
    <property type="entry name" value="Catalase"/>
</dbReference>
<dbReference type="InterPro" id="IPR020835">
    <property type="entry name" value="Catalase_sf"/>
</dbReference>
<dbReference type="GO" id="GO:0005739">
    <property type="term" value="C:mitochondrion"/>
    <property type="evidence" value="ECO:0007669"/>
    <property type="project" value="TreeGrafter"/>
</dbReference>
<dbReference type="InterPro" id="IPR024711">
    <property type="entry name" value="Catalase_clade1/3"/>
</dbReference>
<gene>
    <name evidence="12" type="ORF">QYM36_009989</name>
</gene>
<dbReference type="InterPro" id="IPR010582">
    <property type="entry name" value="Catalase_immune_responsive"/>
</dbReference>
<organism evidence="12 13">
    <name type="scientific">Artemia franciscana</name>
    <name type="common">Brine shrimp</name>
    <name type="synonym">Artemia sanfranciscana</name>
    <dbReference type="NCBI Taxonomy" id="6661"/>
    <lineage>
        <taxon>Eukaryota</taxon>
        <taxon>Metazoa</taxon>
        <taxon>Ecdysozoa</taxon>
        <taxon>Arthropoda</taxon>
        <taxon>Crustacea</taxon>
        <taxon>Branchiopoda</taxon>
        <taxon>Anostraca</taxon>
        <taxon>Artemiidae</taxon>
        <taxon>Artemia</taxon>
    </lineage>
</organism>
<dbReference type="GO" id="GO:0046872">
    <property type="term" value="F:metal ion binding"/>
    <property type="evidence" value="ECO:0007669"/>
    <property type="project" value="UniProtKB-KW"/>
</dbReference>
<dbReference type="Pfam" id="PF06628">
    <property type="entry name" value="Catalase-rel"/>
    <property type="match status" value="1"/>
</dbReference>
<evidence type="ECO:0000313" key="13">
    <source>
        <dbReference type="Proteomes" id="UP001187531"/>
    </source>
</evidence>
<sequence length="516" mass="58482">MELLFDEAGKQLTNFHLSQKVKPTRKLTTEDGRPIENKTALLTAGPRGPALLTDHVFIEENAHFNREMVPDRVVHAKGAGAFGHFKVTHDISRYTKANIFSKIGKVTPLAVRFSIVVTNSGTPDSTRDVRGFSIKFYSEEGNWDLVGNNFPVFWIRDPMQFPSLIHSLRANPVTGLRAPDAFWDFASLRPETMHQLLMVFSDRGIPQTYRHLNGFGVNTFVLVNKDDESFFCKFHYISNQGIKNIPVHKVPMYAAGDPDHARRDLYNSIAEGKYPSWTMYIQVMTQQQFIETKAFNPLDDTKVWPHKDFPLIEVGQIVLDKNPSSFHGEVEQIAFCVANLVPGIEPSMDKVLQGRAFSYADTQRYRIGPNFKELPVNSPLSCSSNNYLIMGPMNSKYMQKDGPAHFPNSYSGPQPDKEKKFFSQKLSTSGLVDRYDDVDDNNFGQPKIFYEKVLNPDESLRLAANIAENLQHASSTTQNLMLEHLNRVSEDLGQNVKDGLNTRQRLRQEGKSTTEE</sequence>
<dbReference type="PANTHER" id="PTHR11465">
    <property type="entry name" value="CATALASE"/>
    <property type="match status" value="1"/>
</dbReference>
<evidence type="ECO:0000256" key="4">
    <source>
        <dbReference type="ARBA" id="ARBA00022723"/>
    </source>
</evidence>
<dbReference type="GO" id="GO:0020037">
    <property type="term" value="F:heme binding"/>
    <property type="evidence" value="ECO:0007669"/>
    <property type="project" value="InterPro"/>
</dbReference>
<dbReference type="GO" id="GO:0042744">
    <property type="term" value="P:hydrogen peroxide catabolic process"/>
    <property type="evidence" value="ECO:0007669"/>
    <property type="project" value="UniProtKB-KW"/>
</dbReference>
<dbReference type="AlphaFoldDB" id="A0AA88I4F3"/>
<evidence type="ECO:0000256" key="6">
    <source>
        <dbReference type="ARBA" id="ARBA00023004"/>
    </source>
</evidence>
<evidence type="ECO:0000313" key="12">
    <source>
        <dbReference type="EMBL" id="KAK2715187.1"/>
    </source>
</evidence>
<keyword evidence="5" id="KW-0560">Oxidoreductase</keyword>
<dbReference type="Pfam" id="PF00199">
    <property type="entry name" value="Catalase"/>
    <property type="match status" value="1"/>
</dbReference>
<evidence type="ECO:0000256" key="8">
    <source>
        <dbReference type="PIRSR" id="PIRSR038928-1"/>
    </source>
</evidence>
<feature type="active site" evidence="8">
    <location>
        <position position="148"/>
    </location>
</feature>
<feature type="domain" description="Catalase core" evidence="11">
    <location>
        <begin position="28"/>
        <end position="414"/>
    </location>
</feature>
<keyword evidence="13" id="KW-1185">Reference proteome</keyword>
<evidence type="ECO:0000256" key="2">
    <source>
        <dbReference type="ARBA" id="ARBA00022559"/>
    </source>
</evidence>
<dbReference type="PRINTS" id="PR00067">
    <property type="entry name" value="CATALASE"/>
</dbReference>
<dbReference type="InterPro" id="IPR002226">
    <property type="entry name" value="Catalase_haem_BS"/>
</dbReference>
<dbReference type="Proteomes" id="UP001187531">
    <property type="component" value="Unassembled WGS sequence"/>
</dbReference>
<dbReference type="SMART" id="SM01060">
    <property type="entry name" value="Catalase"/>
    <property type="match status" value="1"/>
</dbReference>
<evidence type="ECO:0000256" key="7">
    <source>
        <dbReference type="ARBA" id="ARBA00023324"/>
    </source>
</evidence>
<dbReference type="InterPro" id="IPR011614">
    <property type="entry name" value="Catalase_core"/>
</dbReference>
<feature type="compositionally biased region" description="Basic and acidic residues" evidence="10">
    <location>
        <begin position="506"/>
        <end position="516"/>
    </location>
</feature>
<dbReference type="PIRSF" id="PIRSF038928">
    <property type="entry name" value="Catalase_clade1-3"/>
    <property type="match status" value="1"/>
</dbReference>
<keyword evidence="3 9" id="KW-0349">Heme</keyword>
<feature type="active site" evidence="8">
    <location>
        <position position="75"/>
    </location>
</feature>
<feature type="region of interest" description="Disordered" evidence="10">
    <location>
        <begin position="493"/>
        <end position="516"/>
    </location>
</feature>
<dbReference type="GO" id="GO:0042542">
    <property type="term" value="P:response to hydrogen peroxide"/>
    <property type="evidence" value="ECO:0007669"/>
    <property type="project" value="TreeGrafter"/>
</dbReference>
<comment type="similarity">
    <text evidence="1">Belongs to the catalase family.</text>
</comment>
<keyword evidence="4 9" id="KW-0479">Metal-binding</keyword>
<dbReference type="PROSITE" id="PS00437">
    <property type="entry name" value="CATALASE_1"/>
    <property type="match status" value="1"/>
</dbReference>
<keyword evidence="6 9" id="KW-0408">Iron</keyword>
<evidence type="ECO:0000256" key="5">
    <source>
        <dbReference type="ARBA" id="ARBA00023002"/>
    </source>
</evidence>
<dbReference type="PANTHER" id="PTHR11465:SF9">
    <property type="entry name" value="CATALASE"/>
    <property type="match status" value="1"/>
</dbReference>
<proteinExistence type="inferred from homology"/>
<dbReference type="FunFam" id="2.40.180.10:FF:000001">
    <property type="entry name" value="Catalase"/>
    <property type="match status" value="1"/>
</dbReference>
<dbReference type="GO" id="GO:0004096">
    <property type="term" value="F:catalase activity"/>
    <property type="evidence" value="ECO:0007669"/>
    <property type="project" value="UniProtKB-EC"/>
</dbReference>
<keyword evidence="7" id="KW-0376">Hydrogen peroxide</keyword>
<feature type="binding site" description="axial binding residue" evidence="9">
    <location>
        <position position="359"/>
    </location>
    <ligand>
        <name>heme</name>
        <dbReference type="ChEBI" id="CHEBI:30413"/>
    </ligand>
    <ligandPart>
        <name>Fe</name>
        <dbReference type="ChEBI" id="CHEBI:18248"/>
    </ligandPart>
</feature>
<evidence type="ECO:0000256" key="9">
    <source>
        <dbReference type="PIRSR" id="PIRSR038928-2"/>
    </source>
</evidence>
<comment type="caution">
    <text evidence="12">The sequence shown here is derived from an EMBL/GenBank/DDBJ whole genome shotgun (WGS) entry which is preliminary data.</text>
</comment>
<evidence type="ECO:0000259" key="11">
    <source>
        <dbReference type="SMART" id="SM01060"/>
    </source>
</evidence>
<comment type="cofactor">
    <cofactor evidence="9">
        <name>heme</name>
        <dbReference type="ChEBI" id="CHEBI:30413"/>
    </cofactor>
</comment>
<dbReference type="GO" id="GO:0005777">
    <property type="term" value="C:peroxisome"/>
    <property type="evidence" value="ECO:0007669"/>
    <property type="project" value="TreeGrafter"/>
</dbReference>
<protein>
    <recommendedName>
        <fullName evidence="11">Catalase core domain-containing protein</fullName>
    </recommendedName>
</protein>
<dbReference type="SUPFAM" id="SSF56634">
    <property type="entry name" value="Heme-dependent catalase-like"/>
    <property type="match status" value="1"/>
</dbReference>
<evidence type="ECO:0000256" key="10">
    <source>
        <dbReference type="SAM" id="MobiDB-lite"/>
    </source>
</evidence>
<evidence type="ECO:0000256" key="3">
    <source>
        <dbReference type="ARBA" id="ARBA00022617"/>
    </source>
</evidence>
<accession>A0AA88I4F3</accession>
<dbReference type="PROSITE" id="PS51402">
    <property type="entry name" value="CATALASE_3"/>
    <property type="match status" value="1"/>
</dbReference>
<keyword evidence="2" id="KW-0575">Peroxidase</keyword>
<name>A0AA88I4F3_ARTSF</name>
<evidence type="ECO:0000256" key="1">
    <source>
        <dbReference type="ARBA" id="ARBA00005329"/>
    </source>
</evidence>
<reference evidence="12" key="1">
    <citation type="submission" date="2023-07" db="EMBL/GenBank/DDBJ databases">
        <title>Chromosome-level genome assembly of Artemia franciscana.</title>
        <authorList>
            <person name="Jo E."/>
        </authorList>
    </citation>
    <scope>NUCLEOTIDE SEQUENCE</scope>
    <source>
        <tissue evidence="12">Whole body</tissue>
    </source>
</reference>
<dbReference type="Gene3D" id="2.40.180.10">
    <property type="entry name" value="Catalase core domain"/>
    <property type="match status" value="1"/>
</dbReference>